<dbReference type="PANTHER" id="PTHR43479:SF11">
    <property type="entry name" value="ACREF_ENVCD OPERON REPRESSOR-RELATED"/>
    <property type="match status" value="1"/>
</dbReference>
<keyword evidence="1 2" id="KW-0238">DNA-binding</keyword>
<dbReference type="EMBL" id="JASXSX010000001">
    <property type="protein sequence ID" value="MDT3766597.1"/>
    <property type="molecule type" value="Genomic_DNA"/>
</dbReference>
<feature type="domain" description="HTH tetR-type" evidence="3">
    <location>
        <begin position="14"/>
        <end position="74"/>
    </location>
</feature>
<keyword evidence="5" id="KW-1185">Reference proteome</keyword>
<evidence type="ECO:0000256" key="1">
    <source>
        <dbReference type="ARBA" id="ARBA00023125"/>
    </source>
</evidence>
<evidence type="ECO:0000313" key="5">
    <source>
        <dbReference type="Proteomes" id="UP001247542"/>
    </source>
</evidence>
<accession>A0ABU3IAS3</accession>
<comment type="caution">
    <text evidence="4">The sequence shown here is derived from an EMBL/GenBank/DDBJ whole genome shotgun (WGS) entry which is preliminary data.</text>
</comment>
<feature type="DNA-binding region" description="H-T-H motif" evidence="2">
    <location>
        <begin position="37"/>
        <end position="56"/>
    </location>
</feature>
<dbReference type="InterPro" id="IPR001647">
    <property type="entry name" value="HTH_TetR"/>
</dbReference>
<dbReference type="SUPFAM" id="SSF46689">
    <property type="entry name" value="Homeodomain-like"/>
    <property type="match status" value="1"/>
</dbReference>
<dbReference type="PROSITE" id="PS50977">
    <property type="entry name" value="HTH_TETR_2"/>
    <property type="match status" value="1"/>
</dbReference>
<dbReference type="Gene3D" id="1.10.357.10">
    <property type="entry name" value="Tetracycline Repressor, domain 2"/>
    <property type="match status" value="1"/>
</dbReference>
<evidence type="ECO:0000313" key="4">
    <source>
        <dbReference type="EMBL" id="MDT3766597.1"/>
    </source>
</evidence>
<sequence>MPKIIGSSIGEHREKTRQSLFDALSSLLQEKPFEQITMSEISKVSGVGRTAVYNHFKDKESLLLALMSAATEEFATVLSQALQLSRDPITQLRIYVRAQLELKKRYHLAEGTSLRGVAIAGSHSELKAHGSLVAHILHHLLNNAKTQQAITVEPNAQIINLIHSCLAAQALPRDQNERQRVMTQVENFILRAVGASEEAIGHVDPAVRDLRFIGEDEDLGDSEQAGNARAGESTSATYLRCPVIGA</sequence>
<protein>
    <submittedName>
        <fullName evidence="4">TetR/AcrR family transcriptional regulator</fullName>
    </submittedName>
</protein>
<dbReference type="PRINTS" id="PR00455">
    <property type="entry name" value="HTHTETR"/>
</dbReference>
<organism evidence="4 5">
    <name type="scientific">Gleimia hominis</name>
    <dbReference type="NCBI Taxonomy" id="595468"/>
    <lineage>
        <taxon>Bacteria</taxon>
        <taxon>Bacillati</taxon>
        <taxon>Actinomycetota</taxon>
        <taxon>Actinomycetes</taxon>
        <taxon>Actinomycetales</taxon>
        <taxon>Actinomycetaceae</taxon>
        <taxon>Gleimia</taxon>
    </lineage>
</organism>
<dbReference type="InterPro" id="IPR050624">
    <property type="entry name" value="HTH-type_Tx_Regulator"/>
</dbReference>
<dbReference type="RefSeq" id="WP_313271625.1">
    <property type="nucleotide sequence ID" value="NZ_JASXSX010000001.1"/>
</dbReference>
<evidence type="ECO:0000259" key="3">
    <source>
        <dbReference type="PROSITE" id="PS50977"/>
    </source>
</evidence>
<reference evidence="4 5" key="1">
    <citation type="submission" date="2023-06" db="EMBL/GenBank/DDBJ databases">
        <title>Draft genome sequence of Gleimia hominis type strain CCUG 57540T.</title>
        <authorList>
            <person name="Salva-Serra F."/>
            <person name="Cardew S."/>
            <person name="Jensie Markopoulos S."/>
            <person name="Ohlen M."/>
            <person name="Inganas E."/>
            <person name="Svensson-Stadler L."/>
            <person name="Moore E.R.B."/>
        </authorList>
    </citation>
    <scope>NUCLEOTIDE SEQUENCE [LARGE SCALE GENOMIC DNA]</scope>
    <source>
        <strain evidence="4 5">CCUG 57540</strain>
    </source>
</reference>
<dbReference type="PANTHER" id="PTHR43479">
    <property type="entry name" value="ACREF/ENVCD OPERON REPRESSOR-RELATED"/>
    <property type="match status" value="1"/>
</dbReference>
<evidence type="ECO:0000256" key="2">
    <source>
        <dbReference type="PROSITE-ProRule" id="PRU00335"/>
    </source>
</evidence>
<dbReference type="Pfam" id="PF00440">
    <property type="entry name" value="TetR_N"/>
    <property type="match status" value="1"/>
</dbReference>
<proteinExistence type="predicted"/>
<dbReference type="InterPro" id="IPR009057">
    <property type="entry name" value="Homeodomain-like_sf"/>
</dbReference>
<name>A0ABU3IAS3_9ACTO</name>
<dbReference type="Proteomes" id="UP001247542">
    <property type="component" value="Unassembled WGS sequence"/>
</dbReference>
<gene>
    <name evidence="4" type="ORF">QS713_00725</name>
</gene>